<evidence type="ECO:0000256" key="2">
    <source>
        <dbReference type="ARBA" id="ARBA00005695"/>
    </source>
</evidence>
<feature type="signal peptide" evidence="4">
    <location>
        <begin position="1"/>
        <end position="23"/>
    </location>
</feature>
<dbReference type="EMBL" id="SLVX01000020">
    <property type="protein sequence ID" value="TCN38142.1"/>
    <property type="molecule type" value="Genomic_DNA"/>
</dbReference>
<dbReference type="InterPro" id="IPR039424">
    <property type="entry name" value="SBP_5"/>
</dbReference>
<dbReference type="InterPro" id="IPR000914">
    <property type="entry name" value="SBP_5_dom"/>
</dbReference>
<dbReference type="Gene3D" id="3.90.76.10">
    <property type="entry name" value="Dipeptide-binding Protein, Domain 1"/>
    <property type="match status" value="1"/>
</dbReference>
<organism evidence="6 7">
    <name type="scientific">Shinella granuli</name>
    <dbReference type="NCBI Taxonomy" id="323621"/>
    <lineage>
        <taxon>Bacteria</taxon>
        <taxon>Pseudomonadati</taxon>
        <taxon>Pseudomonadota</taxon>
        <taxon>Alphaproteobacteria</taxon>
        <taxon>Hyphomicrobiales</taxon>
        <taxon>Rhizobiaceae</taxon>
        <taxon>Shinella</taxon>
    </lineage>
</organism>
<feature type="domain" description="Solute-binding protein family 5" evidence="5">
    <location>
        <begin position="68"/>
        <end position="448"/>
    </location>
</feature>
<dbReference type="GO" id="GO:1904680">
    <property type="term" value="F:peptide transmembrane transporter activity"/>
    <property type="evidence" value="ECO:0007669"/>
    <property type="project" value="TreeGrafter"/>
</dbReference>
<evidence type="ECO:0000256" key="4">
    <source>
        <dbReference type="SAM" id="SignalP"/>
    </source>
</evidence>
<comment type="subcellular location">
    <subcellularLocation>
        <location evidence="1">Periplasm</location>
    </subcellularLocation>
</comment>
<evidence type="ECO:0000313" key="6">
    <source>
        <dbReference type="EMBL" id="TCN38142.1"/>
    </source>
</evidence>
<dbReference type="GO" id="GO:0042938">
    <property type="term" value="P:dipeptide transport"/>
    <property type="evidence" value="ECO:0007669"/>
    <property type="project" value="TreeGrafter"/>
</dbReference>
<dbReference type="GO" id="GO:0043190">
    <property type="term" value="C:ATP-binding cassette (ABC) transporter complex"/>
    <property type="evidence" value="ECO:0007669"/>
    <property type="project" value="InterPro"/>
</dbReference>
<dbReference type="PANTHER" id="PTHR30290:SF38">
    <property type="entry name" value="D,D-DIPEPTIDE-BINDING PERIPLASMIC PROTEIN DDPA-RELATED"/>
    <property type="match status" value="1"/>
</dbReference>
<evidence type="ECO:0000313" key="7">
    <source>
        <dbReference type="Proteomes" id="UP000295351"/>
    </source>
</evidence>
<protein>
    <submittedName>
        <fullName evidence="6">Dipeptide transport system substrate-binding protein</fullName>
    </submittedName>
</protein>
<keyword evidence="7" id="KW-1185">Reference proteome</keyword>
<evidence type="ECO:0000256" key="3">
    <source>
        <dbReference type="ARBA" id="ARBA00022729"/>
    </source>
</evidence>
<sequence>MKKLTTLLAATALASLMGTAAWSKTFVYCSEASPEGFDPGLYTGGQTFDAAAHTVYNRLVEFKRGTTEIEPALAESWDISADGKEYTFKLRKGVKFQTTEYFTPSRELNADDVIFSFERQYKEDNAWNKYVPGASWEYFSGMGLPDVIEKIEKVDDLTVKITLKRPEAPLLANLGMPFISIVSKEYADKLQADGKMELMNQQPLGTGPFTFVAYQPDAAIRYKANPDYWGGKQPIDDLVFAITTDAAVRAQKLKAGECHLMSYPNAADVAELKADPNLHISEQAGLNVAYLAYNTLVAPFDKVEVRKALNMAVNKQAIVDAVFQGAATVAKNPIPPTMWSYNDAVEDDKYDPEAAKKMLEDAGVSGLKMKIWAMPVARPYMLNARRAAELMQADLAKIGVEVEIVSYEWAEYLKLSSDKDRDGAVMLGWTGDNGDPDNFLDTLLGCDAVGGNNRAQWCHKEFDDLMTKAKETADVAERTKLYEEAQVIFKREAPWNTIDHSLAVVPMSKKVSGFVQSPLGDFVFEGVDIAE</sequence>
<dbReference type="RefSeq" id="WP_064328946.1">
    <property type="nucleotide sequence ID" value="NZ_BAABEI010000012.1"/>
</dbReference>
<comment type="caution">
    <text evidence="6">The sequence shown here is derived from an EMBL/GenBank/DDBJ whole genome shotgun (WGS) entry which is preliminary data.</text>
</comment>
<reference evidence="6 7" key="1">
    <citation type="submission" date="2019-03" db="EMBL/GenBank/DDBJ databases">
        <title>Genomic Encyclopedia of Type Strains, Phase IV (KMG-IV): sequencing the most valuable type-strain genomes for metagenomic binning, comparative biology and taxonomic classification.</title>
        <authorList>
            <person name="Goeker M."/>
        </authorList>
    </citation>
    <scope>NUCLEOTIDE SEQUENCE [LARGE SCALE GENOMIC DNA]</scope>
    <source>
        <strain evidence="6 7">DSM 18401</strain>
    </source>
</reference>
<dbReference type="CDD" id="cd08493">
    <property type="entry name" value="PBP2_DppA_like"/>
    <property type="match status" value="1"/>
</dbReference>
<dbReference type="Proteomes" id="UP000295351">
    <property type="component" value="Unassembled WGS sequence"/>
</dbReference>
<dbReference type="InterPro" id="IPR030678">
    <property type="entry name" value="Peptide/Ni-bd"/>
</dbReference>
<evidence type="ECO:0000256" key="1">
    <source>
        <dbReference type="ARBA" id="ARBA00004418"/>
    </source>
</evidence>
<dbReference type="PIRSF" id="PIRSF002741">
    <property type="entry name" value="MppA"/>
    <property type="match status" value="1"/>
</dbReference>
<feature type="chain" id="PRO_5020796504" evidence="4">
    <location>
        <begin position="24"/>
        <end position="531"/>
    </location>
</feature>
<dbReference type="Gene3D" id="3.10.105.10">
    <property type="entry name" value="Dipeptide-binding Protein, Domain 3"/>
    <property type="match status" value="1"/>
</dbReference>
<dbReference type="SUPFAM" id="SSF53850">
    <property type="entry name" value="Periplasmic binding protein-like II"/>
    <property type="match status" value="1"/>
</dbReference>
<accession>A0A4R2CEP8</accession>
<dbReference type="FunFam" id="3.40.190.10:FF:000036">
    <property type="entry name" value="Dipeptide ABC transporter, substrate-binding protein"/>
    <property type="match status" value="1"/>
</dbReference>
<dbReference type="PROSITE" id="PS01040">
    <property type="entry name" value="SBP_BACTERIAL_5"/>
    <property type="match status" value="1"/>
</dbReference>
<dbReference type="PANTHER" id="PTHR30290">
    <property type="entry name" value="PERIPLASMIC BINDING COMPONENT OF ABC TRANSPORTER"/>
    <property type="match status" value="1"/>
</dbReference>
<keyword evidence="3 4" id="KW-0732">Signal</keyword>
<dbReference type="AlphaFoldDB" id="A0A4R2CEP8"/>
<comment type="similarity">
    <text evidence="2">Belongs to the bacterial solute-binding protein 5 family.</text>
</comment>
<dbReference type="InterPro" id="IPR023765">
    <property type="entry name" value="SBP_5_CS"/>
</dbReference>
<dbReference type="Pfam" id="PF00496">
    <property type="entry name" value="SBP_bac_5"/>
    <property type="match status" value="1"/>
</dbReference>
<name>A0A4R2CEP8_SHIGR</name>
<proteinExistence type="inferred from homology"/>
<dbReference type="Gene3D" id="3.40.190.10">
    <property type="entry name" value="Periplasmic binding protein-like II"/>
    <property type="match status" value="1"/>
</dbReference>
<dbReference type="GO" id="GO:0030288">
    <property type="term" value="C:outer membrane-bounded periplasmic space"/>
    <property type="evidence" value="ECO:0007669"/>
    <property type="project" value="TreeGrafter"/>
</dbReference>
<evidence type="ECO:0000259" key="5">
    <source>
        <dbReference type="Pfam" id="PF00496"/>
    </source>
</evidence>
<gene>
    <name evidence="6" type="ORF">EV665_12032</name>
</gene>